<keyword evidence="3" id="KW-0238">DNA-binding</keyword>
<dbReference type="Gene3D" id="3.40.190.290">
    <property type="match status" value="1"/>
</dbReference>
<sequence>MELRHLRYFIALAGSLNFTRAAERLHVTQSTLSHQIKQLEDELGRPLFDRVGKRVALTEAGDEFLHHATRALQEIDLGLGALRRDGSDMAGELHIGATHTFNLGFIPDCIAAFQQKHPRVKVVAEELPADQIAARLRQGTLDLGVAYRPSAPEGLQFEPLYNEEMVLIVAQGHALARRKRVRMVELNHLPMALLPGSFATRQMLDECFRACGAEPQVMAEINTLAPMMELVAKTGLASIVAANVVPAHAGLVVVRLESPTPVRTPGMLWSPTAREVASTRAFSAIVRKLAFRSSLLEEAQQKRG</sequence>
<dbReference type="InterPro" id="IPR036390">
    <property type="entry name" value="WH_DNA-bd_sf"/>
</dbReference>
<evidence type="ECO:0000256" key="4">
    <source>
        <dbReference type="ARBA" id="ARBA00023163"/>
    </source>
</evidence>
<proteinExistence type="inferred from homology"/>
<name>A0ABW2QKD1_9BURK</name>
<dbReference type="CDD" id="cd05466">
    <property type="entry name" value="PBP2_LTTR_substrate"/>
    <property type="match status" value="1"/>
</dbReference>
<dbReference type="Pfam" id="PF00126">
    <property type="entry name" value="HTH_1"/>
    <property type="match status" value="1"/>
</dbReference>
<dbReference type="PANTHER" id="PTHR30346">
    <property type="entry name" value="TRANSCRIPTIONAL DUAL REGULATOR HCAR-RELATED"/>
    <property type="match status" value="1"/>
</dbReference>
<organism evidence="6 7">
    <name type="scientific">Hydrogenophaga atypica</name>
    <dbReference type="NCBI Taxonomy" id="249409"/>
    <lineage>
        <taxon>Bacteria</taxon>
        <taxon>Pseudomonadati</taxon>
        <taxon>Pseudomonadota</taxon>
        <taxon>Betaproteobacteria</taxon>
        <taxon>Burkholderiales</taxon>
        <taxon>Comamonadaceae</taxon>
        <taxon>Hydrogenophaga</taxon>
    </lineage>
</organism>
<comment type="caution">
    <text evidence="6">The sequence shown here is derived from an EMBL/GenBank/DDBJ whole genome shotgun (WGS) entry which is preliminary data.</text>
</comment>
<keyword evidence="2" id="KW-0805">Transcription regulation</keyword>
<evidence type="ECO:0000256" key="2">
    <source>
        <dbReference type="ARBA" id="ARBA00023015"/>
    </source>
</evidence>
<dbReference type="PROSITE" id="PS50931">
    <property type="entry name" value="HTH_LYSR"/>
    <property type="match status" value="1"/>
</dbReference>
<feature type="domain" description="HTH lysR-type" evidence="5">
    <location>
        <begin position="1"/>
        <end position="58"/>
    </location>
</feature>
<accession>A0ABW2QKD1</accession>
<gene>
    <name evidence="6" type="ORF">ACFQPB_09595</name>
</gene>
<evidence type="ECO:0000313" key="7">
    <source>
        <dbReference type="Proteomes" id="UP001596501"/>
    </source>
</evidence>
<dbReference type="PRINTS" id="PR00039">
    <property type="entry name" value="HTHLYSR"/>
</dbReference>
<dbReference type="SUPFAM" id="SSF46785">
    <property type="entry name" value="Winged helix' DNA-binding domain"/>
    <property type="match status" value="1"/>
</dbReference>
<keyword evidence="7" id="KW-1185">Reference proteome</keyword>
<dbReference type="InterPro" id="IPR036388">
    <property type="entry name" value="WH-like_DNA-bd_sf"/>
</dbReference>
<dbReference type="SUPFAM" id="SSF53850">
    <property type="entry name" value="Periplasmic binding protein-like II"/>
    <property type="match status" value="1"/>
</dbReference>
<evidence type="ECO:0000313" key="6">
    <source>
        <dbReference type="EMBL" id="MFC7409112.1"/>
    </source>
</evidence>
<reference evidence="7" key="1">
    <citation type="journal article" date="2019" name="Int. J. Syst. Evol. Microbiol.">
        <title>The Global Catalogue of Microorganisms (GCM) 10K type strain sequencing project: providing services to taxonomists for standard genome sequencing and annotation.</title>
        <authorList>
            <consortium name="The Broad Institute Genomics Platform"/>
            <consortium name="The Broad Institute Genome Sequencing Center for Infectious Disease"/>
            <person name="Wu L."/>
            <person name="Ma J."/>
        </authorList>
    </citation>
    <scope>NUCLEOTIDE SEQUENCE [LARGE SCALE GENOMIC DNA]</scope>
    <source>
        <strain evidence="7">CGMCC 1.12371</strain>
    </source>
</reference>
<comment type="similarity">
    <text evidence="1">Belongs to the LysR transcriptional regulatory family.</text>
</comment>
<evidence type="ECO:0000256" key="3">
    <source>
        <dbReference type="ARBA" id="ARBA00023125"/>
    </source>
</evidence>
<protein>
    <submittedName>
        <fullName evidence="6">LysR substrate-binding domain-containing protein</fullName>
    </submittedName>
</protein>
<dbReference type="Proteomes" id="UP001596501">
    <property type="component" value="Unassembled WGS sequence"/>
</dbReference>
<keyword evidence="4" id="KW-0804">Transcription</keyword>
<dbReference type="EMBL" id="JBHTCA010000005">
    <property type="protein sequence ID" value="MFC7409112.1"/>
    <property type="molecule type" value="Genomic_DNA"/>
</dbReference>
<dbReference type="Pfam" id="PF03466">
    <property type="entry name" value="LysR_substrate"/>
    <property type="match status" value="1"/>
</dbReference>
<dbReference type="InterPro" id="IPR000847">
    <property type="entry name" value="LysR_HTH_N"/>
</dbReference>
<dbReference type="PANTHER" id="PTHR30346:SF28">
    <property type="entry name" value="HTH-TYPE TRANSCRIPTIONAL REGULATOR CYNR"/>
    <property type="match status" value="1"/>
</dbReference>
<evidence type="ECO:0000259" key="5">
    <source>
        <dbReference type="PROSITE" id="PS50931"/>
    </source>
</evidence>
<dbReference type="Gene3D" id="1.10.10.10">
    <property type="entry name" value="Winged helix-like DNA-binding domain superfamily/Winged helix DNA-binding domain"/>
    <property type="match status" value="1"/>
</dbReference>
<dbReference type="InterPro" id="IPR005119">
    <property type="entry name" value="LysR_subst-bd"/>
</dbReference>
<evidence type="ECO:0000256" key="1">
    <source>
        <dbReference type="ARBA" id="ARBA00009437"/>
    </source>
</evidence>
<dbReference type="RefSeq" id="WP_382222356.1">
    <property type="nucleotide sequence ID" value="NZ_JBHTCA010000005.1"/>
</dbReference>